<reference evidence="2" key="1">
    <citation type="submission" date="2016-06" db="EMBL/GenBank/DDBJ databases">
        <title>Parallel loss of symbiosis genes in relatives of nitrogen-fixing non-legume Parasponia.</title>
        <authorList>
            <person name="Van Velzen R."/>
            <person name="Holmer R."/>
            <person name="Bu F."/>
            <person name="Rutten L."/>
            <person name="Van Zeijl A."/>
            <person name="Liu W."/>
            <person name="Santuari L."/>
            <person name="Cao Q."/>
            <person name="Sharma T."/>
            <person name="Shen D."/>
            <person name="Roswanjaya Y."/>
            <person name="Wardhani T."/>
            <person name="Kalhor M.S."/>
            <person name="Jansen J."/>
            <person name="Van den Hoogen J."/>
            <person name="Gungor B."/>
            <person name="Hartog M."/>
            <person name="Hontelez J."/>
            <person name="Verver J."/>
            <person name="Yang W.-C."/>
            <person name="Schijlen E."/>
            <person name="Repin R."/>
            <person name="Schilthuizen M."/>
            <person name="Schranz E."/>
            <person name="Heidstra R."/>
            <person name="Miyata K."/>
            <person name="Fedorova E."/>
            <person name="Kohlen W."/>
            <person name="Bisseling T."/>
            <person name="Smit S."/>
            <person name="Geurts R."/>
        </authorList>
    </citation>
    <scope>NUCLEOTIDE SEQUENCE [LARGE SCALE GENOMIC DNA]</scope>
    <source>
        <strain evidence="2">cv. WU1-14</strain>
    </source>
</reference>
<gene>
    <name evidence="1" type="ORF">PanWU01x14_361010</name>
</gene>
<feature type="non-terminal residue" evidence="1">
    <location>
        <position position="51"/>
    </location>
</feature>
<comment type="caution">
    <text evidence="1">The sequence shown here is derived from an EMBL/GenBank/DDBJ whole genome shotgun (WGS) entry which is preliminary data.</text>
</comment>
<dbReference type="Proteomes" id="UP000237105">
    <property type="component" value="Unassembled WGS sequence"/>
</dbReference>
<dbReference type="AlphaFoldDB" id="A0A2P5A7H0"/>
<proteinExistence type="predicted"/>
<name>A0A2P5A7H0_PARAD</name>
<dbReference type="EMBL" id="JXTB01000815">
    <property type="protein sequence ID" value="PON32463.1"/>
    <property type="molecule type" value="Genomic_DNA"/>
</dbReference>
<protein>
    <submittedName>
        <fullName evidence="1">Uncharacterized protein</fullName>
    </submittedName>
</protein>
<evidence type="ECO:0000313" key="1">
    <source>
        <dbReference type="EMBL" id="PON32463.1"/>
    </source>
</evidence>
<accession>A0A2P5A7H0</accession>
<sequence length="51" mass="5571">MEEEKLGLRSGDGLERTRVELGLAVLLGWGVLEKSVALRVAAMDSLRLEFG</sequence>
<organism evidence="1 2">
    <name type="scientific">Parasponia andersonii</name>
    <name type="common">Sponia andersonii</name>
    <dbReference type="NCBI Taxonomy" id="3476"/>
    <lineage>
        <taxon>Eukaryota</taxon>
        <taxon>Viridiplantae</taxon>
        <taxon>Streptophyta</taxon>
        <taxon>Embryophyta</taxon>
        <taxon>Tracheophyta</taxon>
        <taxon>Spermatophyta</taxon>
        <taxon>Magnoliopsida</taxon>
        <taxon>eudicotyledons</taxon>
        <taxon>Gunneridae</taxon>
        <taxon>Pentapetalae</taxon>
        <taxon>rosids</taxon>
        <taxon>fabids</taxon>
        <taxon>Rosales</taxon>
        <taxon>Cannabaceae</taxon>
        <taxon>Parasponia</taxon>
    </lineage>
</organism>
<evidence type="ECO:0000313" key="2">
    <source>
        <dbReference type="Proteomes" id="UP000237105"/>
    </source>
</evidence>
<keyword evidence="2" id="KW-1185">Reference proteome</keyword>